<dbReference type="InterPro" id="IPR003694">
    <property type="entry name" value="NAD_synthase"/>
</dbReference>
<dbReference type="GO" id="GO:0005524">
    <property type="term" value="F:ATP binding"/>
    <property type="evidence" value="ECO:0007669"/>
    <property type="project" value="UniProtKB-KW"/>
</dbReference>
<evidence type="ECO:0000256" key="1">
    <source>
        <dbReference type="ARBA" id="ARBA00004790"/>
    </source>
</evidence>
<dbReference type="SUPFAM" id="SSF52402">
    <property type="entry name" value="Adenine nucleotide alpha hydrolases-like"/>
    <property type="match status" value="1"/>
</dbReference>
<sequence length="268" mass="30438">MSRSEDDLEEDIQLIKKFISDKVEKNNTEGVVLGLSGGLDSTTVLKLSVDALGKENVHGIIMPESATPEEDMRDARWIAEKWDVEYDEFDIDPIMECFPADPKERLAYANLKARIRSCIEYYTANVENKLVVGTSNKSELLLGYTTKYGDSAVDFLPIGDVYKSDVRRLAEKIDVPERFLDKVPRAGLWEGQTDEEELGHSYEEIDKVLKSIENQDSLEKIAEKNGLSEGTVKDVKDMIHSSVHKRKFPTVLKLRSRTVGVDWREFSM</sequence>
<proteinExistence type="inferred from homology"/>
<dbReference type="GO" id="GO:0046872">
    <property type="term" value="F:metal ion binding"/>
    <property type="evidence" value="ECO:0007669"/>
    <property type="project" value="UniProtKB-KW"/>
</dbReference>
<dbReference type="InterPro" id="IPR022310">
    <property type="entry name" value="NAD/GMP_synthase"/>
</dbReference>
<comment type="pathway">
    <text evidence="1">Cofactor biosynthesis; NAD(+) biosynthesis.</text>
</comment>
<name>M1PPI8_9ZZZZ</name>
<protein>
    <submittedName>
        <fullName evidence="10">NAD+ synthetase</fullName>
    </submittedName>
</protein>
<feature type="domain" description="NAD/GMP synthase" evidence="9">
    <location>
        <begin position="13"/>
        <end position="249"/>
    </location>
</feature>
<dbReference type="GO" id="GO:0004359">
    <property type="term" value="F:glutaminase activity"/>
    <property type="evidence" value="ECO:0007669"/>
    <property type="project" value="InterPro"/>
</dbReference>
<dbReference type="GO" id="GO:0008795">
    <property type="term" value="F:NAD+ synthase activity"/>
    <property type="evidence" value="ECO:0007669"/>
    <property type="project" value="InterPro"/>
</dbReference>
<keyword evidence="7" id="KW-0460">Magnesium</keyword>
<evidence type="ECO:0000256" key="3">
    <source>
        <dbReference type="ARBA" id="ARBA00022598"/>
    </source>
</evidence>
<evidence type="ECO:0000256" key="7">
    <source>
        <dbReference type="ARBA" id="ARBA00022842"/>
    </source>
</evidence>
<dbReference type="NCBIfam" id="TIGR00552">
    <property type="entry name" value="nadE"/>
    <property type="match status" value="1"/>
</dbReference>
<dbReference type="NCBIfam" id="NF010587">
    <property type="entry name" value="PRK13980.1"/>
    <property type="match status" value="1"/>
</dbReference>
<dbReference type="EMBL" id="JX684079">
    <property type="protein sequence ID" value="AGF93005.1"/>
    <property type="molecule type" value="Genomic_DNA"/>
</dbReference>
<keyword evidence="4" id="KW-0479">Metal-binding</keyword>
<dbReference type="Pfam" id="PF02540">
    <property type="entry name" value="NAD_synthase"/>
    <property type="match status" value="1"/>
</dbReference>
<keyword evidence="5" id="KW-0547">Nucleotide-binding</keyword>
<keyword evidence="3" id="KW-0436">Ligase</keyword>
<evidence type="ECO:0000256" key="6">
    <source>
        <dbReference type="ARBA" id="ARBA00022840"/>
    </source>
</evidence>
<dbReference type="AlphaFoldDB" id="M1PPI8"/>
<dbReference type="UniPathway" id="UPA00253"/>
<dbReference type="FunFam" id="3.40.50.620:FF:000106">
    <property type="entry name" value="Glutamine-dependent NAD(+) synthetase"/>
    <property type="match status" value="1"/>
</dbReference>
<evidence type="ECO:0000256" key="4">
    <source>
        <dbReference type="ARBA" id="ARBA00022723"/>
    </source>
</evidence>
<accession>M1PPI8</accession>
<gene>
    <name evidence="10" type="ORF">FLSS-7_0014</name>
</gene>
<evidence type="ECO:0000256" key="8">
    <source>
        <dbReference type="ARBA" id="ARBA00023027"/>
    </source>
</evidence>
<evidence type="ECO:0000256" key="5">
    <source>
        <dbReference type="ARBA" id="ARBA00022741"/>
    </source>
</evidence>
<dbReference type="GO" id="GO:0009435">
    <property type="term" value="P:NAD+ biosynthetic process"/>
    <property type="evidence" value="ECO:0007669"/>
    <property type="project" value="UniProtKB-UniPathway"/>
</dbReference>
<evidence type="ECO:0000256" key="2">
    <source>
        <dbReference type="ARBA" id="ARBA00005859"/>
    </source>
</evidence>
<dbReference type="CDD" id="cd00553">
    <property type="entry name" value="NAD_synthase"/>
    <property type="match status" value="1"/>
</dbReference>
<dbReference type="GO" id="GO:0003952">
    <property type="term" value="F:NAD+ synthase (glutamine-hydrolyzing) activity"/>
    <property type="evidence" value="ECO:0007669"/>
    <property type="project" value="InterPro"/>
</dbReference>
<evidence type="ECO:0000313" key="10">
    <source>
        <dbReference type="EMBL" id="AGF93005.1"/>
    </source>
</evidence>
<organism evidence="10">
    <name type="scientific">uncultured organism</name>
    <dbReference type="NCBI Taxonomy" id="155900"/>
    <lineage>
        <taxon>unclassified sequences</taxon>
        <taxon>environmental samples</taxon>
    </lineage>
</organism>
<dbReference type="InterPro" id="IPR022926">
    <property type="entry name" value="NH(3)-dep_NAD(+)_synth"/>
</dbReference>
<keyword evidence="6" id="KW-0067">ATP-binding</keyword>
<dbReference type="PANTHER" id="PTHR23090:SF9">
    <property type="entry name" value="GLUTAMINE-DEPENDENT NAD(+) SYNTHETASE"/>
    <property type="match status" value="1"/>
</dbReference>
<comment type="similarity">
    <text evidence="2">Belongs to the NAD synthetase family.</text>
</comment>
<dbReference type="HAMAP" id="MF_00193">
    <property type="entry name" value="NadE_ammonia_dep"/>
    <property type="match status" value="1"/>
</dbReference>
<keyword evidence="8" id="KW-0520">NAD</keyword>
<dbReference type="InterPro" id="IPR014729">
    <property type="entry name" value="Rossmann-like_a/b/a_fold"/>
</dbReference>
<dbReference type="Gene3D" id="3.40.50.620">
    <property type="entry name" value="HUPs"/>
    <property type="match status" value="1"/>
</dbReference>
<evidence type="ECO:0000259" key="9">
    <source>
        <dbReference type="Pfam" id="PF02540"/>
    </source>
</evidence>
<reference evidence="10" key="1">
    <citation type="journal article" date="2013" name="Syst. Appl. Microbiol.">
        <title>New insights into the archaeal diversity of a hypersaline microbial mat obtained by a metagenomic approach.</title>
        <authorList>
            <person name="Lopez-Lopez A."/>
            <person name="Richter M."/>
            <person name="Pena A."/>
            <person name="Tamames J."/>
            <person name="Rossello-Mora R."/>
        </authorList>
    </citation>
    <scope>NUCLEOTIDE SEQUENCE</scope>
</reference>
<dbReference type="PANTHER" id="PTHR23090">
    <property type="entry name" value="NH 3 /GLUTAMINE-DEPENDENT NAD + SYNTHETASE"/>
    <property type="match status" value="1"/>
</dbReference>